<keyword evidence="6" id="KW-1185">Reference proteome</keyword>
<dbReference type="InterPro" id="IPR051002">
    <property type="entry name" value="UBA_autophagy_assoc_protein"/>
</dbReference>
<reference evidence="5 6" key="1">
    <citation type="submission" date="2017-12" db="EMBL/GenBank/DDBJ databases">
        <title>Hemimetabolous genomes reveal molecular basis of termite eusociality.</title>
        <authorList>
            <person name="Harrison M.C."/>
            <person name="Jongepier E."/>
            <person name="Robertson H.M."/>
            <person name="Arning N."/>
            <person name="Bitard-Feildel T."/>
            <person name="Chao H."/>
            <person name="Childers C.P."/>
            <person name="Dinh H."/>
            <person name="Doddapaneni H."/>
            <person name="Dugan S."/>
            <person name="Gowin J."/>
            <person name="Greiner C."/>
            <person name="Han Y."/>
            <person name="Hu H."/>
            <person name="Hughes D.S.T."/>
            <person name="Huylmans A.-K."/>
            <person name="Kemena C."/>
            <person name="Kremer L.P.M."/>
            <person name="Lee S.L."/>
            <person name="Lopez-Ezquerra A."/>
            <person name="Mallet L."/>
            <person name="Monroy-Kuhn J.M."/>
            <person name="Moser A."/>
            <person name="Murali S.C."/>
            <person name="Muzny D.M."/>
            <person name="Otani S."/>
            <person name="Piulachs M.-D."/>
            <person name="Poelchau M."/>
            <person name="Qu J."/>
            <person name="Schaub F."/>
            <person name="Wada-Katsumata A."/>
            <person name="Worley K.C."/>
            <person name="Xie Q."/>
            <person name="Ylla G."/>
            <person name="Poulsen M."/>
            <person name="Gibbs R.A."/>
            <person name="Schal C."/>
            <person name="Richards S."/>
            <person name="Belles X."/>
            <person name="Korb J."/>
            <person name="Bornberg-Bauer E."/>
        </authorList>
    </citation>
    <scope>NUCLEOTIDE SEQUENCE [LARGE SCALE GENOMIC DNA]</scope>
    <source>
        <tissue evidence="5">Whole body</tissue>
    </source>
</reference>
<evidence type="ECO:0000259" key="4">
    <source>
        <dbReference type="Pfam" id="PF17751"/>
    </source>
</evidence>
<feature type="domain" description="SKICH" evidence="4">
    <location>
        <begin position="6"/>
        <end position="108"/>
    </location>
</feature>
<dbReference type="InParanoid" id="A0A2J7RAM2"/>
<dbReference type="PANTHER" id="PTHR31915">
    <property type="entry name" value="SKICH DOMAIN-CONTAINING PROTEIN"/>
    <property type="match status" value="1"/>
</dbReference>
<evidence type="ECO:0000313" key="6">
    <source>
        <dbReference type="Proteomes" id="UP000235965"/>
    </source>
</evidence>
<dbReference type="PANTHER" id="PTHR31915:SF6">
    <property type="entry name" value="SKICH DOMAIN-CONTAINING PROTEIN"/>
    <property type="match status" value="1"/>
</dbReference>
<keyword evidence="1 2" id="KW-0175">Coiled coil</keyword>
<dbReference type="Proteomes" id="UP000235965">
    <property type="component" value="Unassembled WGS sequence"/>
</dbReference>
<protein>
    <recommendedName>
        <fullName evidence="4">SKICH domain-containing protein</fullName>
    </recommendedName>
</protein>
<dbReference type="InterPro" id="IPR041611">
    <property type="entry name" value="SKICH"/>
</dbReference>
<evidence type="ECO:0000256" key="3">
    <source>
        <dbReference type="SAM" id="MobiDB-lite"/>
    </source>
</evidence>
<dbReference type="EMBL" id="NEVH01006567">
    <property type="protein sequence ID" value="PNF37875.1"/>
    <property type="molecule type" value="Genomic_DNA"/>
</dbReference>
<gene>
    <name evidence="5" type="ORF">B7P43_G07407</name>
</gene>
<proteinExistence type="predicted"/>
<evidence type="ECO:0000256" key="1">
    <source>
        <dbReference type="ARBA" id="ARBA00023054"/>
    </source>
</evidence>
<accession>A0A2J7RAM2</accession>
<dbReference type="STRING" id="105785.A0A2J7RAM2"/>
<dbReference type="Gene3D" id="2.60.40.2840">
    <property type="match status" value="1"/>
</dbReference>
<name>A0A2J7RAM2_9NEOP</name>
<feature type="region of interest" description="Disordered" evidence="3">
    <location>
        <begin position="295"/>
        <end position="328"/>
    </location>
</feature>
<organism evidence="5 6">
    <name type="scientific">Cryptotermes secundus</name>
    <dbReference type="NCBI Taxonomy" id="105785"/>
    <lineage>
        <taxon>Eukaryota</taxon>
        <taxon>Metazoa</taxon>
        <taxon>Ecdysozoa</taxon>
        <taxon>Arthropoda</taxon>
        <taxon>Hexapoda</taxon>
        <taxon>Insecta</taxon>
        <taxon>Pterygota</taxon>
        <taxon>Neoptera</taxon>
        <taxon>Polyneoptera</taxon>
        <taxon>Dictyoptera</taxon>
        <taxon>Blattodea</taxon>
        <taxon>Blattoidea</taxon>
        <taxon>Termitoidae</taxon>
        <taxon>Kalotermitidae</taxon>
        <taxon>Cryptotermitinae</taxon>
        <taxon>Cryptotermes</taxon>
    </lineage>
</organism>
<sequence>MPVELIKFHNVKAKYYLNEDILLEYVLHDEIQPSSYDWIGLYPHGWKNLHQYITFEWVITRPCEVALQRNVLFQCKYHSEDVWTDKKYQFIYVNKQLEVLGCSQYFRFLGAGLFTDTRNNVHSVSSEKVGSSEEQISKMKDHIQDLENDLQMSQLVQKQLELTVHHLKREKLSYKKFVKELICALSQKGNARIIDGQGSEMLVKKVSSNDKHHPQDAVRTSRKEGLLKTVDSSQDQTIQELLMQLDTVLAMKMELPTTYQNNIEEEPPNPVEPMKQVARSLFAVTPCEQVGTIVEVPEPERGLNDQQNNMEGASVSDPCETGSHSQKF</sequence>
<comment type="caution">
    <text evidence="5">The sequence shown here is derived from an EMBL/GenBank/DDBJ whole genome shotgun (WGS) entry which is preliminary data.</text>
</comment>
<evidence type="ECO:0000256" key="2">
    <source>
        <dbReference type="SAM" id="Coils"/>
    </source>
</evidence>
<dbReference type="Pfam" id="PF17751">
    <property type="entry name" value="SKICH"/>
    <property type="match status" value="1"/>
</dbReference>
<feature type="coiled-coil region" evidence="2">
    <location>
        <begin position="129"/>
        <end position="163"/>
    </location>
</feature>
<dbReference type="OrthoDB" id="10015001at2759"/>
<evidence type="ECO:0000313" key="5">
    <source>
        <dbReference type="EMBL" id="PNF37875.1"/>
    </source>
</evidence>
<dbReference type="AlphaFoldDB" id="A0A2J7RAM2"/>